<comment type="caution">
    <text evidence="3">The sequence shown here is derived from an EMBL/GenBank/DDBJ whole genome shotgun (WGS) entry which is preliminary data.</text>
</comment>
<dbReference type="Gene3D" id="2.60.40.1200">
    <property type="match status" value="1"/>
</dbReference>
<dbReference type="Pfam" id="PF17803">
    <property type="entry name" value="Cadherin_4"/>
    <property type="match status" value="2"/>
</dbReference>
<dbReference type="eggNOG" id="COG4655">
    <property type="taxonomic scope" value="Bacteria"/>
</dbReference>
<protein>
    <submittedName>
        <fullName evidence="3">VCBS domain containing protein</fullName>
    </submittedName>
</protein>
<feature type="region of interest" description="Disordered" evidence="1">
    <location>
        <begin position="460"/>
        <end position="483"/>
    </location>
</feature>
<dbReference type="eggNOG" id="COG2304">
    <property type="taxonomic scope" value="Bacteria"/>
</dbReference>
<dbReference type="eggNOG" id="COG2931">
    <property type="taxonomic scope" value="Bacteria"/>
</dbReference>
<dbReference type="eggNOG" id="COG2373">
    <property type="taxonomic scope" value="Bacteria"/>
</dbReference>
<dbReference type="SMART" id="SM00736">
    <property type="entry name" value="CADG"/>
    <property type="match status" value="1"/>
</dbReference>
<dbReference type="GO" id="GO:0016020">
    <property type="term" value="C:membrane"/>
    <property type="evidence" value="ECO:0007669"/>
    <property type="project" value="InterPro"/>
</dbReference>
<dbReference type="InterPro" id="IPR010221">
    <property type="entry name" value="VCBS_dom"/>
</dbReference>
<dbReference type="NCBIfam" id="NF012211">
    <property type="entry name" value="tand_rpt_95"/>
    <property type="match status" value="8"/>
</dbReference>
<dbReference type="Pfam" id="PF05345">
    <property type="entry name" value="He_PIG"/>
    <property type="match status" value="1"/>
</dbReference>
<dbReference type="NCBIfam" id="TIGR01965">
    <property type="entry name" value="VCBS_repeat"/>
    <property type="match status" value="20"/>
</dbReference>
<dbReference type="SUPFAM" id="SSF49313">
    <property type="entry name" value="Cadherin-like"/>
    <property type="match status" value="1"/>
</dbReference>
<feature type="domain" description="Dystroglycan-type cadherin-like" evidence="2">
    <location>
        <begin position="376"/>
        <end position="476"/>
    </location>
</feature>
<dbReference type="GO" id="GO:0005509">
    <property type="term" value="F:calcium ion binding"/>
    <property type="evidence" value="ECO:0007669"/>
    <property type="project" value="InterPro"/>
</dbReference>
<evidence type="ECO:0000256" key="1">
    <source>
        <dbReference type="SAM" id="MobiDB-lite"/>
    </source>
</evidence>
<reference evidence="3 4" key="1">
    <citation type="journal article" date="2004" name="Appl. Environ. Microbiol.">
        <title>Mineralization of individual congeners of linear alkylbenzenesulfonate by defined pairs of heterotrophic bacteria.</title>
        <authorList>
            <person name="Schleheck D."/>
            <person name="Knepper T.P."/>
            <person name="Fischer K."/>
            <person name="Cook A.M."/>
        </authorList>
    </citation>
    <scope>NUCLEOTIDE SEQUENCE [LARGE SCALE GENOMIC DNA]</scope>
    <source>
        <strain evidence="4">DSM 14576 / KF-1</strain>
    </source>
</reference>
<dbReference type="Proteomes" id="UP000003039">
    <property type="component" value="Unassembled WGS sequence"/>
</dbReference>
<organism evidence="3 4">
    <name type="scientific">Comamonas testosteroni (strain DSM 14576 / KF-1)</name>
    <name type="common">Pseudomonas testosteroni</name>
    <dbReference type="NCBI Taxonomy" id="399795"/>
    <lineage>
        <taxon>Bacteria</taxon>
        <taxon>Pseudomonadati</taxon>
        <taxon>Pseudomonadota</taxon>
        <taxon>Betaproteobacteria</taxon>
        <taxon>Burkholderiales</taxon>
        <taxon>Comamonadaceae</taxon>
        <taxon>Comamonas</taxon>
    </lineage>
</organism>
<dbReference type="InterPro" id="IPR040853">
    <property type="entry name" value="RapA2_cadherin-like"/>
</dbReference>
<evidence type="ECO:0000259" key="2">
    <source>
        <dbReference type="SMART" id="SM00736"/>
    </source>
</evidence>
<dbReference type="InterPro" id="IPR019960">
    <property type="entry name" value="T1SS_VCA0849"/>
</dbReference>
<evidence type="ECO:0000313" key="3">
    <source>
        <dbReference type="EMBL" id="EED66598.1"/>
    </source>
</evidence>
<dbReference type="InterPro" id="IPR013783">
    <property type="entry name" value="Ig-like_fold"/>
</dbReference>
<evidence type="ECO:0000313" key="4">
    <source>
        <dbReference type="Proteomes" id="UP000003039"/>
    </source>
</evidence>
<dbReference type="InterPro" id="IPR015919">
    <property type="entry name" value="Cadherin-like_sf"/>
</dbReference>
<gene>
    <name evidence="3" type="ORF">CtesDRAFT_PD1544</name>
</gene>
<dbReference type="NCBIfam" id="TIGR03661">
    <property type="entry name" value="T1SS_VCA0849"/>
    <property type="match status" value="1"/>
</dbReference>
<feature type="compositionally biased region" description="Polar residues" evidence="1">
    <location>
        <begin position="460"/>
        <end position="473"/>
    </location>
</feature>
<accession>B7X2N6</accession>
<dbReference type="EMBL" id="AAUJ02000001">
    <property type="protein sequence ID" value="EED66598.1"/>
    <property type="molecule type" value="Genomic_DNA"/>
</dbReference>
<dbReference type="InterPro" id="IPR006644">
    <property type="entry name" value="Cadg"/>
</dbReference>
<dbReference type="Gene3D" id="2.60.40.10">
    <property type="entry name" value="Immunoglobulins"/>
    <property type="match status" value="4"/>
</dbReference>
<sequence length="3505" mass="350446">MRGPDGNLTVLHEGMRIPADAEIVTASGSTVQLQADGQPPLMVGENQDVHLTADLVQPPTVEEAAVASPASTEIDQIIAAINAGGDPFDELDPTAATLSGGSEGGSTFVRLSSIIEAVSPLALEYGRSAPVTTVLPLFSGVGALPEGTDQGTPTQPASIPQASADSGVTFEDAVSDLQGNVLSNDKLGEGSITEHRVALVGADQGLYGKIILNADGSYSYQLDSGLKTVQALAEGESLVETFTYTLVDKDGASSTATLTITIVGTNDAPVLSGNTDGAVVEDGATTATGKLDVSDVDTTDTHTWSVNNGGKGSYGSFSVDGSGNWTYNLDNANKDVQGLAEGQKVTDTITVTVDDGHGGTATQTIIVTITGTNDGPVSTSISDTSGIDAQAGVSYDVSSHFSDPDTSDKLTYTAAGLPPGLSIDPNTGLITGSIDHSASQGGNNGVYTVTVTATDPSGATTSQNFNWDVTNPAPSAADDTGTTDEDTTLNVDAQNGVLANDVDPDGDTLTVSQVNGATASVGTPTAGSNGGTFILNADGSYSFNPGNAFQYLATGQTATSSITYTVTDSEGGTSTATLTITITGQTDALPVITPEDSDGGVSTAHNSVVEGTGNTVTGSVTVIAEAGIAGVTVGGKDITGATATSPVVITTDKGILTVSGYDAATGKITYAYQETGGAADHGAGDDSVRDLFQVSVKDFAGETRSNDLVIQITDTAPEAKPDTASVTEDTGLSASGNVISGTGADSLGADATNVVGVAKGTVTGGQNVSGSVNTTVSGEYGTIVLKADGSYTYELNNNDPRVNALLDGQKLEDTFSYTIRDADGDLSTTTITVTINGHTDGVPGVTIPDANGAAAGNVSIAENATQPVTGELSVSAPEGLASVQIGNVTLTVAELQALGTTPRVITGTEGKLTLTGYDASTGKISYSYQQDGTAKDHTAGDDSVKDSFTVTVTDAANQSKSDNLVVLITDTAPEAKPDSGNVSEGSTLTVAAAAGVLANDKAGADGWNAGGAVVGVSNSSSVQGTANATGFTIVGQYGTLSLNKDGSYSYTSNPNAVTKGEADVFTYTVKDGDGDLSTATLTINVADVTGTPVTTTGGSVTEAGLAGGTSAGQGNVYSGSLSLQSGWTAQAASGTTANGTYTVKADGTYTFTLTSATTDVAGQAETNSFTYTAKDANGNTVTNTVTVTIVDDTPVAANDSGNVSEGSTLTVAAAAGVLANDKAGADGWNAGGAVVGVSNSSSVQGTANASGFTIVGQYGTLSLNKDGSYSYTSNPNAVTKGEADVFTYTVKDGDGDLSTATLTINVADVTGTPVTTTGGSVTEAGLAGGTSAGQGNVYSGSLSLQSGWTAQAASGTTANGTYTVKADGTYTFTLTSATTDVAGQAETNSFTYTAKDANGNTVTNTVTVTIVDDTPVAANDSGNVSEGSTLTVAAAAGVLANDKAGADGWNAGGAVVGVSNSSSVQGTANASGFTIVGQYGTLSLNKDGSYSYTSNPNAVTKGEADVFTYTVKDGDGDLSTATLTINVADVTGTPVTTTGGSVTEAGLAGGTSAGQGNVYSGSLSLQSGWTAQAASGTTANGTYTVKADGTYTFTLTSATTDVAGQAETNSFTYTAKDANGNTVTNTVTVTIVDDTPVAANDSGNVSEGSTLTVAAAAGVLANDKAGADGWNAGGAVVGVSNSSSVQGTANASGFTIVGQYGTLSLNKDGSYSYTSNPNAVTKGEADVFTYTVKDGDGDLSTATLTINVADVTGTPVTTTGGSVTEAGLAGGTSAGQGNVYSGSLSLQSGWTAQAASGTTANGTYTVKADGTYTFTLTSATTDVAGQAETNSFTYTAKDANGNTVTNTVTVTIVDDTPVAANDSGNVSEGSTLTVAAAAGVLANDKAGADGWNAGGAVVGVSNSSSVQGTANASGFTIVGQYGTLSLNKDGSYSYTSNPNAVTKGEADVFTYTVKDGDGDLSTATLTINVADVTGTPVTTTGGSVTEAGLAGGTSAGQGNVYSGSLSLQSGWTAQAASGTTANGTYTVKADGTYTFTLTSATTDVAGQAETNSFTYTAKDANGNTVTNTVTVTIVDDTPVAANDSGNVSEGSTLTVAAAAGVLANDKAGADGWNAGGAVVGVSNSSSVQGTANASGFTIVGQYGTLSLNKDGSYSYTSNPNAVTKGEADVFTYTVKDGDGDLSTATLTINVADVTGTPVTTTGGSVTEAGLAGGTSAGQGNVYSGSLSLQSGWTAQAASGTTANGTYTVKADGTYTFTLTSATTDVAGQAETNSFTYTAKDANGNTVTNTVTVTIVDDTPVAANDSGNVSEGSTLTVAAAAGVLANDKAGADGWNAGGAVVGVSNSSSVQGTANASGFTIVGQYGTLSLNKDGSYSYTSNPNAVTKGEADVFTYTVKDGDGDLSTATLTINVADVTGTPVTTTGGSVTEAGLAGGTSAGQGNVYSGSLSLQSGWTAQAASGTTANGTYTVKADGTYTFTLTSATTDVAGQAETNSFTYTAKDANGNTVTNTVTVTIVDDTPVAASINAGSLTEDAAQTSLSGTVAPAAGNSNSFGGDGAATTGATGWGSVSAKLGATTVNLGDYGKLTQNSDGTWKFELDNSKPATQALTTGQSIIVTMVYTLTDKDGDQRSNNVTFQINGVNDAFPDKNTTTEDHAVSGNVLLNDEGYVSGGALAITSFSVNGSTYSVGASAVNVMDAGKVVGTISLAANGGYVFTPSSDWSGKVPTVTYTTNTGVTSTLDIDVTPVADKPLVSVVLGAGSVPITTSIDVYNVLDPKAGHTVTAYNANGTVGTVSNSIKGTDHDGFGVKGGASGDDAEIGNGSGTSEKLAIQFNTPVTSITVQFAWLAGGEWARYQMFDEAGKAVALGYDANGNATAGGLYGFVKGGTDRVDTQFSLSVPAGSIISKIVFDAPRVNDDYLINKVTYTTAVTYPATIVVTPTDIDYSESVSKVVVEVAKGVTLSAGTQVDATHWVLPLQSNGSYSVQIDSVTKVVTITGLNVTVPDNVTSGSITVTGTVQDGTDTNSASTSTGSVLAASDVATTSVTASKGPYTLADAFSTSATDGTSKSNTTEWKWATPAQVGVTGAVASDQGWVTSAATKTGWVSNETFSNANGSEFRVNGGALQLRDDSGSSSDTRLLTPIYTTGNQAGEKLQFNVTVFDNYTNSSRWGKDSVTWTLYKLNSDNSWSAVQQSGASSVLNAVTGTGLITTNALDANTVYRIYIDVNDTTSSGNGNLTVSLDNFKVLDVVALTGTAVSGNLLTNDHADSSSTLSVSHDHGMSWKTATASGVDIEGDYGTLHISKDGSYTYTPLTSPKGDIYQTQQDVFTYKVLAADGSHAEAYLTVALNASNASGTTVVIPGTAPADAVHEVYGTPNGDTLLGSDSDDWFIWTSSDHGTPQAPAQDVIQNFGKSGNDKLVLNDLLDGEEKSSDLSKFLNFSKSGADTVVKVSHDGHLGDASPSYDQLITFKGVDLTAGHALTTTADQNALIKELIDQGKLKIDHS</sequence>
<proteinExistence type="predicted"/>
<name>B7X2N6_COMTK</name>
<dbReference type="Pfam" id="PF17963">
    <property type="entry name" value="Big_9"/>
    <property type="match status" value="15"/>
</dbReference>